<keyword evidence="3" id="KW-1185">Reference proteome</keyword>
<name>A0A6I6AKT3_9PLAN</name>
<accession>A0A6I6AKT3</accession>
<dbReference type="GO" id="GO:0051607">
    <property type="term" value="P:defense response to virus"/>
    <property type="evidence" value="ECO:0007669"/>
    <property type="project" value="UniProtKB-KW"/>
</dbReference>
<dbReference type="NCBIfam" id="TIGR02586">
    <property type="entry name" value="cas5_cmx5_devS"/>
    <property type="match status" value="1"/>
</dbReference>
<evidence type="ECO:0000313" key="2">
    <source>
        <dbReference type="EMBL" id="QGQ25775.1"/>
    </source>
</evidence>
<dbReference type="RefSeq" id="WP_155366372.1">
    <property type="nucleotide sequence ID" value="NZ_CP043930.1"/>
</dbReference>
<dbReference type="AlphaFoldDB" id="A0A6I6AKT3"/>
<evidence type="ECO:0000256" key="1">
    <source>
        <dbReference type="ARBA" id="ARBA00023118"/>
    </source>
</evidence>
<keyword evidence="1" id="KW-0051">Antiviral defense</keyword>
<gene>
    <name evidence="2" type="primary">cas5</name>
    <name evidence="2" type="ORF">F1728_25250</name>
</gene>
<dbReference type="KEGG" id="gim:F1728_25250"/>
<dbReference type="EMBL" id="CP043930">
    <property type="protein sequence ID" value="QGQ25775.1"/>
    <property type="molecule type" value="Genomic_DNA"/>
</dbReference>
<protein>
    <submittedName>
        <fullName evidence="2">Type I-MYXAN CRISPR-associated protein Cas5/Cmx5/DevS</fullName>
    </submittedName>
</protein>
<sequence length="212" mass="24061">MIGVRVTVPVSCFRKGYAREYLETHLLPPPATCYGFLLSLVGECDRKRHIGCRVTAGLISTPVKSVVLRKVWRVKNPRPEARENIRPDYQELLSNLELVLWLDSAEEDRSRPTLDKRVSSTLEYPKHTHRYGGLSLGESTHLVNDVSVIKEISKLKGDLEATMFLLDARGEQTLPVWVDHVQSTNTRYVTGTIQTRNLNTLSRDEIPMIIPP</sequence>
<proteinExistence type="predicted"/>
<dbReference type="InterPro" id="IPR013415">
    <property type="entry name" value="Cas5_Cmx5_DevS"/>
</dbReference>
<organism evidence="2 3">
    <name type="scientific">Gimesia benthica</name>
    <dbReference type="NCBI Taxonomy" id="2608982"/>
    <lineage>
        <taxon>Bacteria</taxon>
        <taxon>Pseudomonadati</taxon>
        <taxon>Planctomycetota</taxon>
        <taxon>Planctomycetia</taxon>
        <taxon>Planctomycetales</taxon>
        <taxon>Planctomycetaceae</taxon>
        <taxon>Gimesia</taxon>
    </lineage>
</organism>
<dbReference type="Proteomes" id="UP000427281">
    <property type="component" value="Chromosome"/>
</dbReference>
<reference evidence="2 3" key="1">
    <citation type="submission" date="2019-09" db="EMBL/GenBank/DDBJ databases">
        <title>Gimesia benthica sp. nov., a novel bacterium isolated from deep-sea water of the Northwest Indian Ocean.</title>
        <authorList>
            <person name="Dai X."/>
        </authorList>
    </citation>
    <scope>NUCLEOTIDE SEQUENCE [LARGE SCALE GENOMIC DNA]</scope>
    <source>
        <strain evidence="2 3">E7</strain>
    </source>
</reference>
<dbReference type="NCBIfam" id="TIGR02593">
    <property type="entry name" value="CRISPR_cas5"/>
    <property type="match status" value="1"/>
</dbReference>
<dbReference type="InterPro" id="IPR013422">
    <property type="entry name" value="CRISPR-assoc_prot_Cas5_N"/>
</dbReference>
<evidence type="ECO:0000313" key="3">
    <source>
        <dbReference type="Proteomes" id="UP000427281"/>
    </source>
</evidence>